<feature type="domain" description="VWFD" evidence="8">
    <location>
        <begin position="281"/>
        <end position="437"/>
    </location>
</feature>
<dbReference type="SMART" id="SM00215">
    <property type="entry name" value="VWC_out"/>
    <property type="match status" value="2"/>
</dbReference>
<dbReference type="InterPro" id="IPR036084">
    <property type="entry name" value="Ser_inhib-like_sf"/>
</dbReference>
<keyword evidence="3 7" id="KW-0732">Signal</keyword>
<dbReference type="AlphaFoldDB" id="A0A3B3QBA9"/>
<evidence type="ECO:0000256" key="4">
    <source>
        <dbReference type="ARBA" id="ARBA00022737"/>
    </source>
</evidence>
<proteinExistence type="predicted"/>
<evidence type="ECO:0000313" key="10">
    <source>
        <dbReference type="Proteomes" id="UP000261540"/>
    </source>
</evidence>
<evidence type="ECO:0000256" key="7">
    <source>
        <dbReference type="SAM" id="SignalP"/>
    </source>
</evidence>
<dbReference type="GO" id="GO:0031012">
    <property type="term" value="C:extracellular matrix"/>
    <property type="evidence" value="ECO:0007669"/>
    <property type="project" value="TreeGrafter"/>
</dbReference>
<dbReference type="FunFam" id="2.10.25.10:FF:000153">
    <property type="entry name" value="MUC5B isoform 1"/>
    <property type="match status" value="1"/>
</dbReference>
<dbReference type="Pfam" id="PF00094">
    <property type="entry name" value="VWD"/>
    <property type="match status" value="3"/>
</dbReference>
<reference evidence="9" key="1">
    <citation type="submission" date="2025-08" db="UniProtKB">
        <authorList>
            <consortium name="Ensembl"/>
        </authorList>
    </citation>
    <scope>IDENTIFICATION</scope>
</reference>
<dbReference type="Pfam" id="PF01826">
    <property type="entry name" value="TIL"/>
    <property type="match status" value="2"/>
</dbReference>
<dbReference type="PROSITE" id="PS51233">
    <property type="entry name" value="VWFD"/>
    <property type="match status" value="3"/>
</dbReference>
<protein>
    <recommendedName>
        <fullName evidence="8">VWFD domain-containing protein</fullName>
    </recommendedName>
</protein>
<accession>A0A3B3QBA9</accession>
<dbReference type="Proteomes" id="UP000261540">
    <property type="component" value="Unplaced"/>
</dbReference>
<sequence length="929" mass="101864">RHRGDMGTAMNVPYWVLVWMAMSVGLSSTQTGVSPSHNGQICSTWGNYHFKTFDGYFFNLPSTCNYILTSLCKTAYEDFNIQMRRQVVDDLPTISKITMKLDGTVVVLQNGSIEYQLLTINSAFSNCQDLVSVDPFIQACAQDMCQCDNSNRSFCLCNTISEYSRQCVHAGGAPGQWRTDQFCAVSCPSNMEYQECGIPCPDTCSNPERGQLCEEHCTDGCFCPPGMVMDDITQKGCIPLEECSCRHNGNVYQSGDLYTTGCKSCMCYGGQWNCQDLDCPGNCYVEGGSHITTFDGKAYSFHGDCSYVLTKECNGTDFTILGDLNKCGQSDTETCLTTVTLSISDGSTVSKPASVIIFRPSTFYGIVQTMSGIQLMVQFIPTMQVYISLDSSYKDRTCGLCGSFNNIQADDFKTDSGLVEGTAVAFANTWKTRPSCPDVSSSFVNPCSQSVDNERYAEYWCSMLSDPQGVFAPCHTEISPGIYEDNCMYDSCNCADSEKCMCASISAYVHACADAGVLLSGWRDTICPSCPSTMVYSYDMNSCGRTCDSLVKPDYSCQVKFTAVDGCGCDQGSYMDQAGSCVQQDSCLCQESLLLFVSLGCQSPMVFFNCSSAGLGAVGSECQKSCKNLDMTCVSRTECMSGCTCPPGMVYDGNEGCIEEENCPCFYNDAPHNPGDSIKVDCNTCTCENRKWDCTNNQCYGTCSVYGDGHYVTVDGKRYNFNGNIETLLQDYCGGSNSNGTFRVITENIPCGTTGATCSKAIKLFLGVREKDQSSGEYKVIPKNTGIEVPYQIRIMGIYIVIEANNSLIFMWDRKTSIFIKLSPAYKGQVCGLCGNYDGNRNNDFITRSQLVVVDPIEFGNSWAVSSNNLNDTSNNDPCSTNPYRKSWAQKQCSIINSNVFTACHSKVQNLITLLITVYARGALWNLHD</sequence>
<evidence type="ECO:0000256" key="5">
    <source>
        <dbReference type="ARBA" id="ARBA00023157"/>
    </source>
</evidence>
<keyword evidence="4" id="KW-0677">Repeat</keyword>
<dbReference type="InterPro" id="IPR002919">
    <property type="entry name" value="TIL_dom"/>
</dbReference>
<keyword evidence="2" id="KW-0964">Secreted</keyword>
<dbReference type="SMART" id="SM00832">
    <property type="entry name" value="C8"/>
    <property type="match status" value="2"/>
</dbReference>
<feature type="signal peptide" evidence="7">
    <location>
        <begin position="1"/>
        <end position="29"/>
    </location>
</feature>
<dbReference type="Ensembl" id="ENSPKIT00000026640.1">
    <property type="protein sequence ID" value="ENSPKIP00000002691.1"/>
    <property type="gene ID" value="ENSPKIG00000020474.1"/>
</dbReference>
<dbReference type="Pfam" id="PF08742">
    <property type="entry name" value="C8"/>
    <property type="match status" value="2"/>
</dbReference>
<keyword evidence="6" id="KW-0325">Glycoprotein</keyword>
<evidence type="ECO:0000259" key="8">
    <source>
        <dbReference type="PROSITE" id="PS51233"/>
    </source>
</evidence>
<organism evidence="9 10">
    <name type="scientific">Paramormyrops kingsleyae</name>
    <dbReference type="NCBI Taxonomy" id="1676925"/>
    <lineage>
        <taxon>Eukaryota</taxon>
        <taxon>Metazoa</taxon>
        <taxon>Chordata</taxon>
        <taxon>Craniata</taxon>
        <taxon>Vertebrata</taxon>
        <taxon>Euteleostomi</taxon>
        <taxon>Actinopterygii</taxon>
        <taxon>Neopterygii</taxon>
        <taxon>Teleostei</taxon>
        <taxon>Osteoglossocephala</taxon>
        <taxon>Osteoglossomorpha</taxon>
        <taxon>Osteoglossiformes</taxon>
        <taxon>Mormyridae</taxon>
        <taxon>Paramormyrops</taxon>
    </lineage>
</organism>
<keyword evidence="10" id="KW-1185">Reference proteome</keyword>
<dbReference type="InterPro" id="IPR014853">
    <property type="entry name" value="VWF/SSPO/ZAN-like_Cys-rich_dom"/>
</dbReference>
<evidence type="ECO:0000313" key="9">
    <source>
        <dbReference type="Ensembl" id="ENSPKIP00000002691.1"/>
    </source>
</evidence>
<dbReference type="Gene3D" id="2.10.25.10">
    <property type="entry name" value="Laminin"/>
    <property type="match status" value="3"/>
</dbReference>
<dbReference type="InterPro" id="IPR001846">
    <property type="entry name" value="VWF_type-D"/>
</dbReference>
<feature type="domain" description="VWFD" evidence="8">
    <location>
        <begin position="40"/>
        <end position="114"/>
    </location>
</feature>
<feature type="domain" description="VWFD" evidence="8">
    <location>
        <begin position="701"/>
        <end position="871"/>
    </location>
</feature>
<dbReference type="PANTHER" id="PTHR11339">
    <property type="entry name" value="EXTRACELLULAR MATRIX GLYCOPROTEIN RELATED"/>
    <property type="match status" value="1"/>
</dbReference>
<dbReference type="SUPFAM" id="SSF57567">
    <property type="entry name" value="Serine protease inhibitors"/>
    <property type="match status" value="3"/>
</dbReference>
<dbReference type="InterPro" id="IPR050780">
    <property type="entry name" value="Mucin_vWF_Thrombospondin_sf"/>
</dbReference>
<evidence type="ECO:0000256" key="1">
    <source>
        <dbReference type="ARBA" id="ARBA00004613"/>
    </source>
</evidence>
<evidence type="ECO:0000256" key="3">
    <source>
        <dbReference type="ARBA" id="ARBA00022729"/>
    </source>
</evidence>
<dbReference type="InterPro" id="IPR001007">
    <property type="entry name" value="VWF_dom"/>
</dbReference>
<feature type="chain" id="PRO_5017194254" description="VWFD domain-containing protein" evidence="7">
    <location>
        <begin position="30"/>
        <end position="929"/>
    </location>
</feature>
<dbReference type="CDD" id="cd19941">
    <property type="entry name" value="TIL"/>
    <property type="match status" value="3"/>
</dbReference>
<reference evidence="9" key="2">
    <citation type="submission" date="2025-09" db="UniProtKB">
        <authorList>
            <consortium name="Ensembl"/>
        </authorList>
    </citation>
    <scope>IDENTIFICATION</scope>
</reference>
<name>A0A3B3QBA9_9TELE</name>
<dbReference type="FunFam" id="2.10.25.10:FF:000674">
    <property type="entry name" value="Mucin-2"/>
    <property type="match status" value="1"/>
</dbReference>
<dbReference type="GO" id="GO:0005615">
    <property type="term" value="C:extracellular space"/>
    <property type="evidence" value="ECO:0007669"/>
    <property type="project" value="TreeGrafter"/>
</dbReference>
<comment type="subcellular location">
    <subcellularLocation>
        <location evidence="1">Secreted</location>
    </subcellularLocation>
</comment>
<evidence type="ECO:0000256" key="6">
    <source>
        <dbReference type="ARBA" id="ARBA00023180"/>
    </source>
</evidence>
<dbReference type="STRING" id="1676925.ENSPKIP00000002691"/>
<dbReference type="SMART" id="SM00216">
    <property type="entry name" value="VWD"/>
    <property type="match status" value="2"/>
</dbReference>
<evidence type="ECO:0000256" key="2">
    <source>
        <dbReference type="ARBA" id="ARBA00022525"/>
    </source>
</evidence>
<keyword evidence="5" id="KW-1015">Disulfide bond</keyword>
<dbReference type="PANTHER" id="PTHR11339:SF408">
    <property type="entry name" value="MUCIN-5B"/>
    <property type="match status" value="1"/>
</dbReference>
<dbReference type="GeneTree" id="ENSGT00940000156076"/>